<feature type="transmembrane region" description="Helical" evidence="1">
    <location>
        <begin position="129"/>
        <end position="149"/>
    </location>
</feature>
<dbReference type="AlphaFoldDB" id="A0A0K8PBE0"/>
<evidence type="ECO:0000313" key="3">
    <source>
        <dbReference type="Proteomes" id="UP000053370"/>
    </source>
</evidence>
<feature type="transmembrane region" description="Helical" evidence="1">
    <location>
        <begin position="444"/>
        <end position="463"/>
    </location>
</feature>
<dbReference type="RefSeq" id="WP_062278598.1">
    <property type="nucleotide sequence ID" value="NZ_DF968180.1"/>
</dbReference>
<dbReference type="Proteomes" id="UP000053370">
    <property type="component" value="Unassembled WGS sequence"/>
</dbReference>
<protein>
    <submittedName>
        <fullName evidence="2">Dolichyl-phosphate-mannose-protein mannosyltransferase</fullName>
    </submittedName>
</protein>
<feature type="transmembrane region" description="Helical" evidence="1">
    <location>
        <begin position="277"/>
        <end position="295"/>
    </location>
</feature>
<feature type="transmembrane region" description="Helical" evidence="1">
    <location>
        <begin position="250"/>
        <end position="270"/>
    </location>
</feature>
<feature type="transmembrane region" description="Helical" evidence="1">
    <location>
        <begin position="501"/>
        <end position="526"/>
    </location>
</feature>
<accession>A0A0K8PBE0</accession>
<dbReference type="GO" id="GO:0016757">
    <property type="term" value="F:glycosyltransferase activity"/>
    <property type="evidence" value="ECO:0007669"/>
    <property type="project" value="UniProtKB-KW"/>
</dbReference>
<feature type="transmembrane region" description="Helical" evidence="1">
    <location>
        <begin position="475"/>
        <end position="495"/>
    </location>
</feature>
<proteinExistence type="predicted"/>
<dbReference type="EMBL" id="DF968180">
    <property type="protein sequence ID" value="GAP39834.1"/>
    <property type="molecule type" value="Genomic_DNA"/>
</dbReference>
<feature type="transmembrane region" description="Helical" evidence="1">
    <location>
        <begin position="349"/>
        <end position="369"/>
    </location>
</feature>
<keyword evidence="2" id="KW-0328">Glycosyltransferase</keyword>
<feature type="transmembrane region" description="Helical" evidence="1">
    <location>
        <begin position="7"/>
        <end position="24"/>
    </location>
</feature>
<dbReference type="OrthoDB" id="1489163at2"/>
<feature type="transmembrane region" description="Helical" evidence="1">
    <location>
        <begin position="390"/>
        <end position="408"/>
    </location>
</feature>
<sequence length="712" mass="81831">MKKIQTLMKWISVVCIVFSYLFFLNRTGKFNILYQNRDLESIRHDQGYAYLANIGDSDITIGKLPITLFENDIEIRRNFSDTTQIVREEGAGSFVIWDDGTICFSSTDNSDPLGKKYHIEYPVIIGSRIARYLFAISFILISLYLLINFPVFYKVTRLILRKIWNKKKIFVVGIAAILPFSIVLFRLMIRQPLWADEIFTLLNYCFDKNPFFPATIYNYPNNHILLNLILSIYFRMIQISSFCQIALQPWIARSIPVAFSFFTILFTMLAAGKISSFAGVLAGVILTTTVPFYAWTTQIRGYSPSFLFISILIYIMIAYQEKPDCHWLLPAAALAAALIIYTIPFNGLFVGATAIATFLHSLWSCRKIFHAKLPRRYKFGALIRHPQMNLCFALIFGVFLAIAFYFPVYDQLLDTYLSEGTYSPQSGFSLTVIHNFSELLSSFFSGRVFLFIFLMIGSILLLWYRKFSQKAHDPLVLSLFIIVIPFILCGILRYSPFNRNFLPLIPALAFSSALLLSEIIQVFFQIEWIHIRMQKLEAKIKRSNIKFDFFSSHHLGMILTGILFFIGLNISFGLSIVKIHSAMPNADLTRINSLAQPYFLSKKLNSDSFLNSVKKINGQNIPVIIRWPADFYFYHLCDCYQMQCSCDFLGPEGKKIIHSGEPYFLIRTKLNGEKDNSLSGIYHEQCKLFQTPESGAYQLYRCNSQAEDEANP</sequence>
<keyword evidence="1" id="KW-1133">Transmembrane helix</keyword>
<keyword evidence="1" id="KW-0472">Membrane</keyword>
<dbReference type="STRING" id="1678840.ATC1_12370"/>
<feature type="transmembrane region" description="Helical" evidence="1">
    <location>
        <begin position="169"/>
        <end position="189"/>
    </location>
</feature>
<evidence type="ECO:0000313" key="2">
    <source>
        <dbReference type="EMBL" id="GAP39834.1"/>
    </source>
</evidence>
<gene>
    <name evidence="2" type="ORF">ATC1_12370</name>
</gene>
<dbReference type="PATRIC" id="fig|1678840.3.peg.939"/>
<keyword evidence="2" id="KW-0808">Transferase</keyword>
<keyword evidence="1" id="KW-0812">Transmembrane</keyword>
<name>A0A0K8PBE0_9CHLR</name>
<feature type="transmembrane region" description="Helical" evidence="1">
    <location>
        <begin position="547"/>
        <end position="568"/>
    </location>
</feature>
<reference evidence="2" key="1">
    <citation type="journal article" date="2015" name="Genome Announc.">
        <title>Draft Genome Sequence of Anaerolineae Strain TC1, a Novel Isolate from a Methanogenic Wastewater Treatment System.</title>
        <authorList>
            <person name="Matsuura N."/>
            <person name="Tourlousse D.M."/>
            <person name="Sun L."/>
            <person name="Toyonaga M."/>
            <person name="Kuroda K."/>
            <person name="Ohashi A."/>
            <person name="Cruz R."/>
            <person name="Yamaguchi T."/>
            <person name="Sekiguchi Y."/>
        </authorList>
    </citation>
    <scope>NUCLEOTIDE SEQUENCE [LARGE SCALE GENOMIC DNA]</scope>
    <source>
        <strain evidence="2">TC1</strain>
    </source>
</reference>
<evidence type="ECO:0000256" key="1">
    <source>
        <dbReference type="SAM" id="Phobius"/>
    </source>
</evidence>
<feature type="transmembrane region" description="Helical" evidence="1">
    <location>
        <begin position="301"/>
        <end position="319"/>
    </location>
</feature>
<organism evidence="2">
    <name type="scientific">Flexilinea flocculi</name>
    <dbReference type="NCBI Taxonomy" id="1678840"/>
    <lineage>
        <taxon>Bacteria</taxon>
        <taxon>Bacillati</taxon>
        <taxon>Chloroflexota</taxon>
        <taxon>Anaerolineae</taxon>
        <taxon>Anaerolineales</taxon>
        <taxon>Anaerolineaceae</taxon>
        <taxon>Flexilinea</taxon>
    </lineage>
</organism>
<keyword evidence="3" id="KW-1185">Reference proteome</keyword>